<accession>A0A3P3W2W1</accession>
<evidence type="ECO:0008006" key="3">
    <source>
        <dbReference type="Google" id="ProtNLM"/>
    </source>
</evidence>
<dbReference type="Proteomes" id="UP000274391">
    <property type="component" value="Unassembled WGS sequence"/>
</dbReference>
<name>A0A3P3W2W1_9MICO</name>
<evidence type="ECO:0000313" key="1">
    <source>
        <dbReference type="EMBL" id="RRJ88767.1"/>
    </source>
</evidence>
<comment type="caution">
    <text evidence="1">The sequence shown here is derived from an EMBL/GenBank/DDBJ whole genome shotgun (WGS) entry which is preliminary data.</text>
</comment>
<dbReference type="RefSeq" id="WP_124968979.1">
    <property type="nucleotide sequence ID" value="NZ_RQVS01000001.1"/>
</dbReference>
<evidence type="ECO:0000313" key="2">
    <source>
        <dbReference type="Proteomes" id="UP000274391"/>
    </source>
</evidence>
<reference evidence="1 2" key="1">
    <citation type="submission" date="2018-11" db="EMBL/GenBank/DDBJ databases">
        <title>YIM 102482-1 draft genome.</title>
        <authorList>
            <person name="Li G."/>
            <person name="Jiang Y."/>
        </authorList>
    </citation>
    <scope>NUCLEOTIDE SEQUENCE [LARGE SCALE GENOMIC DNA]</scope>
    <source>
        <strain evidence="1 2">YIM 102482-1</strain>
    </source>
</reference>
<sequence>MTQTQPLILLPTDLDRLHAFEQEVHSLFSHATTPPKTEVALGAELASTSVTVDATGVRISGDEEDPRGDIADFVAVDREADQLGSFKISGRPAIVSATAIELDGELEVSLDLNLREVPVEWQTDAAGRLALAYAGSKERHLLGSARVSTSKAKLIELVRQAATKAAADEGFGIEIREIDLTSVGRSVTATLDAKVKKGIISAGAAAQVNVDIDRDLIARIGEIQVTSGNPVVKAVLMALKSKIARYEGKSVDINDRLPAGVYLTDLQFRFGNDLDVEVTLG</sequence>
<proteinExistence type="predicted"/>
<keyword evidence="2" id="KW-1185">Reference proteome</keyword>
<protein>
    <recommendedName>
        <fullName evidence="3">DUF2993 domain-containing protein</fullName>
    </recommendedName>
</protein>
<dbReference type="AlphaFoldDB" id="A0A3P3W2W1"/>
<organism evidence="1 2">
    <name type="scientific">Gulosibacter macacae</name>
    <dbReference type="NCBI Taxonomy" id="2488791"/>
    <lineage>
        <taxon>Bacteria</taxon>
        <taxon>Bacillati</taxon>
        <taxon>Actinomycetota</taxon>
        <taxon>Actinomycetes</taxon>
        <taxon>Micrococcales</taxon>
        <taxon>Microbacteriaceae</taxon>
        <taxon>Gulosibacter</taxon>
    </lineage>
</organism>
<dbReference type="EMBL" id="RQVS01000001">
    <property type="protein sequence ID" value="RRJ88767.1"/>
    <property type="molecule type" value="Genomic_DNA"/>
</dbReference>
<gene>
    <name evidence="1" type="ORF">EG850_01090</name>
</gene>
<dbReference type="OrthoDB" id="5142315at2"/>